<evidence type="ECO:0000313" key="2">
    <source>
        <dbReference type="EMBL" id="QNR85305.1"/>
    </source>
</evidence>
<proteinExistence type="predicted"/>
<dbReference type="Pfam" id="PF13439">
    <property type="entry name" value="Glyco_transf_4"/>
    <property type="match status" value="1"/>
</dbReference>
<name>A0ABX6TPS5_9SPHI</name>
<sequence length="372" mass="43674">MNFLFISEILPTDTYASEIVFYRHFSELVKKGHSVHILTDQNSYNNRNKDLSSEFSIHIVPNRKWFYLPFKPFGILQNIRFYIYYLLYVRSILRKYKIDKIIGYVHGNFLLAFSAFIKKKTHLQLISFLHDDPNEINRSDSDSIGINTIKILSKSDKVLVASDSFKENWPQFKNKFYLLYPIPGSFDCTVHLKSSPTKVGYSGTIYDEIIFSLDKLISILETLKIDFDLIGNNNKSAYLQEKYNNVQCIPLFPTSNESNEYLINNCRTCVIAYPENIDQMPWIRTCFPSKFIQYCLLGIPSIIIAPKKSAIGKWCIENNWILYSENYDNKNIEKLIYRSHIDQMVFDQVEYFKNSIFNPLKLQSDFEELLIN</sequence>
<dbReference type="RefSeq" id="WP_190327792.1">
    <property type="nucleotide sequence ID" value="NZ_CP061171.1"/>
</dbReference>
<dbReference type="SUPFAM" id="SSF53756">
    <property type="entry name" value="UDP-Glycosyltransferase/glycogen phosphorylase"/>
    <property type="match status" value="1"/>
</dbReference>
<organism evidence="2 3">
    <name type="scientific">Pedobacter riviphilus</name>
    <dbReference type="NCBI Taxonomy" id="2766984"/>
    <lineage>
        <taxon>Bacteria</taxon>
        <taxon>Pseudomonadati</taxon>
        <taxon>Bacteroidota</taxon>
        <taxon>Sphingobacteriia</taxon>
        <taxon>Sphingobacteriales</taxon>
        <taxon>Sphingobacteriaceae</taxon>
        <taxon>Pedobacter</taxon>
    </lineage>
</organism>
<dbReference type="InterPro" id="IPR028098">
    <property type="entry name" value="Glyco_trans_4-like_N"/>
</dbReference>
<dbReference type="Proteomes" id="UP000516439">
    <property type="component" value="Chromosome"/>
</dbReference>
<dbReference type="Gene3D" id="3.40.50.2000">
    <property type="entry name" value="Glycogen Phosphorylase B"/>
    <property type="match status" value="1"/>
</dbReference>
<evidence type="ECO:0000313" key="3">
    <source>
        <dbReference type="Proteomes" id="UP000516439"/>
    </source>
</evidence>
<evidence type="ECO:0000259" key="1">
    <source>
        <dbReference type="Pfam" id="PF13439"/>
    </source>
</evidence>
<dbReference type="EMBL" id="CP061171">
    <property type="protein sequence ID" value="QNR85305.1"/>
    <property type="molecule type" value="Genomic_DNA"/>
</dbReference>
<reference evidence="2 3" key="1">
    <citation type="submission" date="2020-09" db="EMBL/GenBank/DDBJ databases">
        <title>Pedobacter sp. SW-16 isolated from soil near Yeocheon.</title>
        <authorList>
            <person name="Im H.S."/>
            <person name="Joung Y."/>
            <person name="Lee S.-S."/>
        </authorList>
    </citation>
    <scope>NUCLEOTIDE SEQUENCE [LARGE SCALE GENOMIC DNA]</scope>
    <source>
        <strain evidence="2 3">SW-16</strain>
    </source>
</reference>
<feature type="domain" description="Glycosyltransferase subfamily 4-like N-terminal" evidence="1">
    <location>
        <begin position="18"/>
        <end position="171"/>
    </location>
</feature>
<accession>A0ABX6TPS5</accession>
<gene>
    <name evidence="2" type="ORF">H9N25_02105</name>
</gene>
<protein>
    <submittedName>
        <fullName evidence="2">Glycosyltransferase</fullName>
    </submittedName>
</protein>
<keyword evidence="3" id="KW-1185">Reference proteome</keyword>